<dbReference type="eggNOG" id="COG0699">
    <property type="taxonomic scope" value="Bacteria"/>
</dbReference>
<dbReference type="InterPro" id="IPR027417">
    <property type="entry name" value="P-loop_NTPase"/>
</dbReference>
<dbReference type="Gene3D" id="3.40.50.300">
    <property type="entry name" value="P-loop containing nucleotide triphosphate hydrolases"/>
    <property type="match status" value="1"/>
</dbReference>
<reference evidence="8" key="1">
    <citation type="submission" date="2009-01" db="EMBL/GenBank/DDBJ databases">
        <title>Complete sequence of chromosome Cyanothece sp. PCC 7425.</title>
        <authorList>
            <consortium name="US DOE Joint Genome Institute"/>
            <person name="Lucas S."/>
            <person name="Copeland A."/>
            <person name="Lapidus A."/>
            <person name="Glavina del Rio T."/>
            <person name="Dalin E."/>
            <person name="Tice H."/>
            <person name="Bruce D."/>
            <person name="Goodwin L."/>
            <person name="Pitluck S."/>
            <person name="Sims D."/>
            <person name="Meineke L."/>
            <person name="Brettin T."/>
            <person name="Detter J.C."/>
            <person name="Han C."/>
            <person name="Larimer F."/>
            <person name="Land M."/>
            <person name="Hauser L."/>
            <person name="Kyrpides N."/>
            <person name="Ovchinnikova G."/>
            <person name="Liberton M."/>
            <person name="Stoeckel J."/>
            <person name="Banerjee A."/>
            <person name="Singh A."/>
            <person name="Page L."/>
            <person name="Sato H."/>
            <person name="Zhao L."/>
            <person name="Sherman L."/>
            <person name="Pakrasi H."/>
            <person name="Richardson P."/>
        </authorList>
    </citation>
    <scope>NUCLEOTIDE SEQUENCE</scope>
    <source>
        <strain evidence="8">PCC 7425</strain>
    </source>
</reference>
<evidence type="ECO:0000256" key="4">
    <source>
        <dbReference type="ARBA" id="ARBA00023134"/>
    </source>
</evidence>
<sequence>MSPDKFQQAYVSIQDASKHLLDYVKEIRQGLNSQSNRDEILRKIEKEIEASFQALNEQKFQVAVIAAMKAGKSTFLNALIGVDILASETEACTVCRTDIRPISSDKAPQLFEYRESQTTPVLIAEGSTELIREEFRKRTHEIRLTNNKDKTIRFELRHSIEAIGNLSALKGFTLVDTPGPNEWDSAGFNTIELKKTALQALRTCDVILFILDYTSFKDNTNSEMLRDLIEQRSEFLSRNTGKIYFILNKVDRKAQKDRSIGEIVDSLKKDLIGFGIPHPIIYTTSAWQALLSKLIQSKLANKDHRTDFKDFFLARYFSEDEDGNVIVPKLADVAPKALEDSGIKDIEESILQAVVRNSGWILLSEVLAKLDKAAKSLEDSLNTEIRGWQIEITSLKQKIDEYEIKAESARGKVQSVKKSIKEQQDILVNGFSEGISLFAKEAKNIIAKEIKNLVNVISSNKPLLLKEQNKVLAPSDINIPVKETKFGFKLPEWVPFFGGTEIQFETKVPLIDYFDKSISNVFANNDELSLQHTDPYIIRLDSQAKAKEVGNTINNFCTPHIKAWWLDTQDKLIREGTEIRRTLVHKIQDDIQQISDELSSHLGESLQVELNINPIQFPKFEFEGIDAKINHQVQVYTSYETRTSYRRESKFKPSGSFCVDGETYIEQVPYKERVAVEKKHSFYEIDLHHIEDRIKQQIDNQANGSREILKRVIEKQIAEDFRNAENQIDNYIKKFDDDLKQIAKERETRESEAPQVICELEKQKNILINQYIARLASIQNLLSSWKPM</sequence>
<feature type="coiled-coil region" evidence="6">
    <location>
        <begin position="385"/>
        <end position="419"/>
    </location>
</feature>
<dbReference type="Pfam" id="PF00350">
    <property type="entry name" value="Dynamin_N"/>
    <property type="match status" value="1"/>
</dbReference>
<dbReference type="KEGG" id="cyn:Cyan7425_3138"/>
<evidence type="ECO:0000256" key="1">
    <source>
        <dbReference type="ARBA" id="ARBA00004370"/>
    </source>
</evidence>
<keyword evidence="4" id="KW-0342">GTP-binding</keyword>
<dbReference type="InterPro" id="IPR045063">
    <property type="entry name" value="Dynamin_N"/>
</dbReference>
<dbReference type="AlphaFoldDB" id="B8HMZ7"/>
<dbReference type="GO" id="GO:0005525">
    <property type="term" value="F:GTP binding"/>
    <property type="evidence" value="ECO:0007669"/>
    <property type="project" value="UniProtKB-KW"/>
</dbReference>
<protein>
    <recommendedName>
        <fullName evidence="7">Dynamin N-terminal domain-containing protein</fullName>
    </recommendedName>
</protein>
<dbReference type="PANTHER" id="PTHR10465">
    <property type="entry name" value="TRANSMEMBRANE GTPASE FZO1"/>
    <property type="match status" value="1"/>
</dbReference>
<gene>
    <name evidence="8" type="ordered locus">Cyan7425_3138</name>
</gene>
<accession>B8HMZ7</accession>
<dbReference type="EMBL" id="CP001344">
    <property type="protein sequence ID" value="ACL45466.1"/>
    <property type="molecule type" value="Genomic_DNA"/>
</dbReference>
<evidence type="ECO:0000256" key="5">
    <source>
        <dbReference type="ARBA" id="ARBA00023136"/>
    </source>
</evidence>
<dbReference type="SUPFAM" id="SSF52540">
    <property type="entry name" value="P-loop containing nucleoside triphosphate hydrolases"/>
    <property type="match status" value="1"/>
</dbReference>
<evidence type="ECO:0000256" key="3">
    <source>
        <dbReference type="ARBA" id="ARBA00022801"/>
    </source>
</evidence>
<feature type="domain" description="Dynamin N-terminal" evidence="7">
    <location>
        <begin position="62"/>
        <end position="249"/>
    </location>
</feature>
<keyword evidence="3" id="KW-0378">Hydrolase</keyword>
<keyword evidence="5" id="KW-0472">Membrane</keyword>
<evidence type="ECO:0000313" key="8">
    <source>
        <dbReference type="EMBL" id="ACL45466.1"/>
    </source>
</evidence>
<evidence type="ECO:0000256" key="6">
    <source>
        <dbReference type="SAM" id="Coils"/>
    </source>
</evidence>
<dbReference type="HOGENOM" id="CLU_014556_0_0_3"/>
<dbReference type="STRING" id="395961.Cyan7425_3138"/>
<keyword evidence="2" id="KW-0547">Nucleotide-binding</keyword>
<name>B8HMZ7_CYAP4</name>
<proteinExistence type="predicted"/>
<dbReference type="PANTHER" id="PTHR10465:SF0">
    <property type="entry name" value="SARCALUMENIN"/>
    <property type="match status" value="1"/>
</dbReference>
<evidence type="ECO:0000259" key="7">
    <source>
        <dbReference type="Pfam" id="PF00350"/>
    </source>
</evidence>
<evidence type="ECO:0000256" key="2">
    <source>
        <dbReference type="ARBA" id="ARBA00022741"/>
    </source>
</evidence>
<keyword evidence="6" id="KW-0175">Coiled coil</keyword>
<dbReference type="GO" id="GO:0016020">
    <property type="term" value="C:membrane"/>
    <property type="evidence" value="ECO:0007669"/>
    <property type="project" value="UniProtKB-SubCell"/>
</dbReference>
<comment type="subcellular location">
    <subcellularLocation>
        <location evidence="1">Membrane</location>
    </subcellularLocation>
</comment>
<dbReference type="InterPro" id="IPR027094">
    <property type="entry name" value="Mitofusin_fam"/>
</dbReference>
<dbReference type="GO" id="GO:0003924">
    <property type="term" value="F:GTPase activity"/>
    <property type="evidence" value="ECO:0007669"/>
    <property type="project" value="InterPro"/>
</dbReference>
<dbReference type="GO" id="GO:0008053">
    <property type="term" value="P:mitochondrial fusion"/>
    <property type="evidence" value="ECO:0007669"/>
    <property type="project" value="TreeGrafter"/>
</dbReference>
<organism evidence="8">
    <name type="scientific">Cyanothece sp. (strain PCC 7425 / ATCC 29141)</name>
    <dbReference type="NCBI Taxonomy" id="395961"/>
    <lineage>
        <taxon>Bacteria</taxon>
        <taxon>Bacillati</taxon>
        <taxon>Cyanobacteriota</taxon>
        <taxon>Cyanophyceae</taxon>
        <taxon>Gomontiellales</taxon>
        <taxon>Cyanothecaceae</taxon>
        <taxon>Cyanothece</taxon>
    </lineage>
</organism>
<dbReference type="OrthoDB" id="6565187at2"/>